<evidence type="ECO:0000313" key="2">
    <source>
        <dbReference type="Proteomes" id="UP000321746"/>
    </source>
</evidence>
<comment type="caution">
    <text evidence="1">The sequence shown here is derived from an EMBL/GenBank/DDBJ whole genome shotgun (WGS) entry which is preliminary data.</text>
</comment>
<reference evidence="1 2" key="1">
    <citation type="submission" date="2019-07" db="EMBL/GenBank/DDBJ databases">
        <title>Whole genome shotgun sequence of Acetobacter oeni NBRC 105207.</title>
        <authorList>
            <person name="Hosoyama A."/>
            <person name="Uohara A."/>
            <person name="Ohji S."/>
            <person name="Ichikawa N."/>
        </authorList>
    </citation>
    <scope>NUCLEOTIDE SEQUENCE [LARGE SCALE GENOMIC DNA]</scope>
    <source>
        <strain evidence="1 2">NBRC 105207</strain>
    </source>
</reference>
<proteinExistence type="predicted"/>
<protein>
    <submittedName>
        <fullName evidence="1">Uncharacterized protein</fullName>
    </submittedName>
</protein>
<dbReference type="EMBL" id="BJYG01000077">
    <property type="protein sequence ID" value="GEN65188.1"/>
    <property type="molecule type" value="Genomic_DNA"/>
</dbReference>
<organism evidence="1 2">
    <name type="scientific">Acetobacter oeni</name>
    <dbReference type="NCBI Taxonomy" id="304077"/>
    <lineage>
        <taxon>Bacteria</taxon>
        <taxon>Pseudomonadati</taxon>
        <taxon>Pseudomonadota</taxon>
        <taxon>Alphaproteobacteria</taxon>
        <taxon>Acetobacterales</taxon>
        <taxon>Acetobacteraceae</taxon>
        <taxon>Acetobacter</taxon>
    </lineage>
</organism>
<evidence type="ECO:0000313" key="1">
    <source>
        <dbReference type="EMBL" id="GEN65188.1"/>
    </source>
</evidence>
<dbReference type="Proteomes" id="UP000321746">
    <property type="component" value="Unassembled WGS sequence"/>
</dbReference>
<gene>
    <name evidence="1" type="ORF">AOE01nite_34120</name>
</gene>
<accession>A0A511XQE1</accession>
<name>A0A511XQE1_9PROT</name>
<sequence>MSRFETEDAIVHNVTNGDAAYNPSDIMKAAIQTRRARFLAGQAHASDVEVAGAKYMMNPVCVLNVIPHATQLCIYGFTDSHVNHENVISIAPHRVLSLQTPQTGDHRVP</sequence>
<dbReference type="AlphaFoldDB" id="A0A511XQE1"/>
<keyword evidence="2" id="KW-1185">Reference proteome</keyword>